<dbReference type="Pfam" id="PF08238">
    <property type="entry name" value="Sel1"/>
    <property type="match status" value="6"/>
</dbReference>
<protein>
    <submittedName>
        <fullName evidence="2">Sel1 repeat family protein</fullName>
    </submittedName>
</protein>
<dbReference type="Proteomes" id="UP000619295">
    <property type="component" value="Unassembled WGS sequence"/>
</dbReference>
<dbReference type="Gene3D" id="1.25.40.10">
    <property type="entry name" value="Tetratricopeptide repeat domain"/>
    <property type="match status" value="2"/>
</dbReference>
<organism evidence="2 3">
    <name type="scientific">Bosea spartocytisi</name>
    <dbReference type="NCBI Taxonomy" id="2773451"/>
    <lineage>
        <taxon>Bacteria</taxon>
        <taxon>Pseudomonadati</taxon>
        <taxon>Pseudomonadota</taxon>
        <taxon>Alphaproteobacteria</taxon>
        <taxon>Hyphomicrobiales</taxon>
        <taxon>Boseaceae</taxon>
        <taxon>Bosea</taxon>
    </lineage>
</organism>
<comment type="caution">
    <text evidence="2">The sequence shown here is derived from an EMBL/GenBank/DDBJ whole genome shotgun (WGS) entry which is preliminary data.</text>
</comment>
<name>A0A927EFA3_9HYPH</name>
<evidence type="ECO:0000313" key="2">
    <source>
        <dbReference type="EMBL" id="MBD3849245.1"/>
    </source>
</evidence>
<gene>
    <name evidence="2" type="ORF">IED13_26385</name>
</gene>
<dbReference type="InterPro" id="IPR050767">
    <property type="entry name" value="Sel1_AlgK"/>
</dbReference>
<evidence type="ECO:0000256" key="1">
    <source>
        <dbReference type="SAM" id="SignalP"/>
    </source>
</evidence>
<dbReference type="PANTHER" id="PTHR11102">
    <property type="entry name" value="SEL-1-LIKE PROTEIN"/>
    <property type="match status" value="1"/>
</dbReference>
<dbReference type="AlphaFoldDB" id="A0A927EFA3"/>
<dbReference type="InterPro" id="IPR006597">
    <property type="entry name" value="Sel1-like"/>
</dbReference>
<feature type="chain" id="PRO_5037525928" evidence="1">
    <location>
        <begin position="23"/>
        <end position="308"/>
    </location>
</feature>
<keyword evidence="3" id="KW-1185">Reference proteome</keyword>
<evidence type="ECO:0000313" key="3">
    <source>
        <dbReference type="Proteomes" id="UP000619295"/>
    </source>
</evidence>
<keyword evidence="1" id="KW-0732">Signal</keyword>
<dbReference type="SUPFAM" id="SSF81901">
    <property type="entry name" value="HCP-like"/>
    <property type="match status" value="2"/>
</dbReference>
<dbReference type="EMBL" id="JACXWY010000032">
    <property type="protein sequence ID" value="MBD3849245.1"/>
    <property type="molecule type" value="Genomic_DNA"/>
</dbReference>
<dbReference type="InterPro" id="IPR011990">
    <property type="entry name" value="TPR-like_helical_dom_sf"/>
</dbReference>
<dbReference type="PANTHER" id="PTHR11102:SF160">
    <property type="entry name" value="ERAD-ASSOCIATED E3 UBIQUITIN-PROTEIN LIGASE COMPONENT HRD3"/>
    <property type="match status" value="1"/>
</dbReference>
<dbReference type="RefSeq" id="WP_191125932.1">
    <property type="nucleotide sequence ID" value="NZ_JACXWY010000032.1"/>
</dbReference>
<dbReference type="SMART" id="SM00671">
    <property type="entry name" value="SEL1"/>
    <property type="match status" value="6"/>
</dbReference>
<accession>A0A927EFA3</accession>
<reference evidence="2" key="1">
    <citation type="submission" date="2020-09" db="EMBL/GenBank/DDBJ databases">
        <title>Bosea spartocytisi sp. nov. a root nodule endophyte of Spartocytisus supranubius in the high mountain ecosystem fo the Teide National Park (Canary Islands, Spain).</title>
        <authorList>
            <person name="Pulido-Suarez L."/>
            <person name="Peix A."/>
            <person name="Igual J.M."/>
            <person name="Socas-Perez N."/>
            <person name="Velazquez E."/>
            <person name="Flores-Felix J.D."/>
            <person name="Leon-Barrios M."/>
        </authorList>
    </citation>
    <scope>NUCLEOTIDE SEQUENCE</scope>
    <source>
        <strain evidence="2">SSUT16</strain>
    </source>
</reference>
<sequence length="308" mass="32023">MNRAGCAILLAASLGAAGTTSAAGAPFEDLAYGAYQAGHYRRAQTEALKRVEADHNDAAAMTLLGEIYRQGLGVAPDQKAATEWYQQADARGDINATFALATELLDPNSGKPDPVRAGQLLEKAAAAGHPLANYNLALALLATGREADDKRAVACLQVAAKAQIGDAMHALGVLARQGRGLPQSGEVAANWLKKAAAAGNVPGEVEYAIMLFNGTGVPKDEAAAAKLFLHAAYQGNAIAQNRLAKLYQFGLGIPPDTIEAAAWHLAARSQGLDDAALDELFDRLNPEQKGRAAGMAASRISSFVLTAP</sequence>
<feature type="signal peptide" evidence="1">
    <location>
        <begin position="1"/>
        <end position="22"/>
    </location>
</feature>
<proteinExistence type="predicted"/>